<evidence type="ECO:0000313" key="2">
    <source>
        <dbReference type="Proteomes" id="UP001056384"/>
    </source>
</evidence>
<keyword evidence="2" id="KW-1185">Reference proteome</keyword>
<evidence type="ECO:0000313" key="1">
    <source>
        <dbReference type="EMBL" id="USW56617.1"/>
    </source>
</evidence>
<dbReference type="EMBL" id="CP099425">
    <property type="protein sequence ID" value="USW56617.1"/>
    <property type="molecule type" value="Genomic_DNA"/>
</dbReference>
<reference evidence="1" key="1">
    <citation type="submission" date="2022-06" db="EMBL/GenBank/DDBJ databases">
        <title>Complete genome sequences of two strains of the flax pathogen Septoria linicola.</title>
        <authorList>
            <person name="Lapalu N."/>
            <person name="Simon A."/>
            <person name="Demenou B."/>
            <person name="Paumier D."/>
            <person name="Guillot M.-P."/>
            <person name="Gout L."/>
            <person name="Valade R."/>
        </authorList>
    </citation>
    <scope>NUCLEOTIDE SEQUENCE</scope>
    <source>
        <strain evidence="1">SE15195</strain>
    </source>
</reference>
<proteinExistence type="predicted"/>
<sequence length="93" mass="10120">MGVTTSEAPPMFLSADKRKISYKSKNGNMITLELKNSKAVESLQQVANVGISQADKQPESQGLWAGIFDTLSFYVAEGIEIAAFGMYDEPVTK</sequence>
<name>A0A9Q9AVF2_9PEZI</name>
<protein>
    <submittedName>
        <fullName evidence="1">Uncharacterized protein</fullName>
    </submittedName>
</protein>
<dbReference type="OrthoDB" id="3643592at2759"/>
<gene>
    <name evidence="1" type="ORF">Slin15195_G099360</name>
</gene>
<dbReference type="AlphaFoldDB" id="A0A9Q9AVF2"/>
<dbReference type="Proteomes" id="UP001056384">
    <property type="component" value="Chromosome 8"/>
</dbReference>
<organism evidence="1 2">
    <name type="scientific">Septoria linicola</name>
    <dbReference type="NCBI Taxonomy" id="215465"/>
    <lineage>
        <taxon>Eukaryota</taxon>
        <taxon>Fungi</taxon>
        <taxon>Dikarya</taxon>
        <taxon>Ascomycota</taxon>
        <taxon>Pezizomycotina</taxon>
        <taxon>Dothideomycetes</taxon>
        <taxon>Dothideomycetidae</taxon>
        <taxon>Mycosphaerellales</taxon>
        <taxon>Mycosphaerellaceae</taxon>
        <taxon>Septoria</taxon>
    </lineage>
</organism>
<accession>A0A9Q9AVF2</accession>